<dbReference type="Proteomes" id="UP000499080">
    <property type="component" value="Unassembled WGS sequence"/>
</dbReference>
<evidence type="ECO:0000313" key="4">
    <source>
        <dbReference type="Proteomes" id="UP000499080"/>
    </source>
</evidence>
<protein>
    <recommendedName>
        <fullName evidence="2">Mos1 transposase HTH domain-containing protein</fullName>
    </recommendedName>
</protein>
<keyword evidence="4" id="KW-1185">Reference proteome</keyword>
<dbReference type="Pfam" id="PF17906">
    <property type="entry name" value="HTH_48"/>
    <property type="match status" value="1"/>
</dbReference>
<dbReference type="EMBL" id="BGPR01014483">
    <property type="protein sequence ID" value="GBN65416.1"/>
    <property type="molecule type" value="Genomic_DNA"/>
</dbReference>
<accession>A0A4Y2QQ67</accession>
<sequence length="86" mass="9870">MQQTAVPEFSLVQISMAENRGLKTWSQMEVRAVMRYEWVCGTSSLDIHRRLQSVYGDGVMSRQMVESKNKIPDFSDMHTDKREGGS</sequence>
<evidence type="ECO:0000256" key="1">
    <source>
        <dbReference type="SAM" id="MobiDB-lite"/>
    </source>
</evidence>
<gene>
    <name evidence="3" type="ORF">AVEN_63567_1</name>
</gene>
<name>A0A4Y2QQ67_ARAVE</name>
<evidence type="ECO:0000313" key="3">
    <source>
        <dbReference type="EMBL" id="GBN65416.1"/>
    </source>
</evidence>
<feature type="domain" description="Mos1 transposase HTH" evidence="2">
    <location>
        <begin position="29"/>
        <end position="65"/>
    </location>
</feature>
<organism evidence="3 4">
    <name type="scientific">Araneus ventricosus</name>
    <name type="common">Orbweaver spider</name>
    <name type="synonym">Epeira ventricosa</name>
    <dbReference type="NCBI Taxonomy" id="182803"/>
    <lineage>
        <taxon>Eukaryota</taxon>
        <taxon>Metazoa</taxon>
        <taxon>Ecdysozoa</taxon>
        <taxon>Arthropoda</taxon>
        <taxon>Chelicerata</taxon>
        <taxon>Arachnida</taxon>
        <taxon>Araneae</taxon>
        <taxon>Araneomorphae</taxon>
        <taxon>Entelegynae</taxon>
        <taxon>Araneoidea</taxon>
        <taxon>Araneidae</taxon>
        <taxon>Araneus</taxon>
    </lineage>
</organism>
<feature type="region of interest" description="Disordered" evidence="1">
    <location>
        <begin position="66"/>
        <end position="86"/>
    </location>
</feature>
<dbReference type="InterPro" id="IPR041426">
    <property type="entry name" value="Mos1_HTH"/>
</dbReference>
<dbReference type="OrthoDB" id="6417227at2759"/>
<comment type="caution">
    <text evidence="3">The sequence shown here is derived from an EMBL/GenBank/DDBJ whole genome shotgun (WGS) entry which is preliminary data.</text>
</comment>
<evidence type="ECO:0000259" key="2">
    <source>
        <dbReference type="Pfam" id="PF17906"/>
    </source>
</evidence>
<proteinExistence type="predicted"/>
<reference evidence="3 4" key="1">
    <citation type="journal article" date="2019" name="Sci. Rep.">
        <title>Orb-weaving spider Araneus ventricosus genome elucidates the spidroin gene catalogue.</title>
        <authorList>
            <person name="Kono N."/>
            <person name="Nakamura H."/>
            <person name="Ohtoshi R."/>
            <person name="Moran D.A.P."/>
            <person name="Shinohara A."/>
            <person name="Yoshida Y."/>
            <person name="Fujiwara M."/>
            <person name="Mori M."/>
            <person name="Tomita M."/>
            <person name="Arakawa K."/>
        </authorList>
    </citation>
    <scope>NUCLEOTIDE SEQUENCE [LARGE SCALE GENOMIC DNA]</scope>
</reference>
<dbReference type="AlphaFoldDB" id="A0A4Y2QQ67"/>